<name>A0A9Q2W721_9MICO</name>
<dbReference type="EMBL" id="JAHEWX010000015">
    <property type="protein sequence ID" value="MBT1542489.1"/>
    <property type="molecule type" value="Genomic_DNA"/>
</dbReference>
<proteinExistence type="predicted"/>
<organism evidence="1 2">
    <name type="scientific">Curtobacterium flaccumfaciens pv. flaccumfaciens</name>
    <dbReference type="NCBI Taxonomy" id="138532"/>
    <lineage>
        <taxon>Bacteria</taxon>
        <taxon>Bacillati</taxon>
        <taxon>Actinomycetota</taxon>
        <taxon>Actinomycetes</taxon>
        <taxon>Micrococcales</taxon>
        <taxon>Microbacteriaceae</taxon>
        <taxon>Curtobacterium</taxon>
    </lineage>
</organism>
<comment type="caution">
    <text evidence="1">The sequence shown here is derived from an EMBL/GenBank/DDBJ whole genome shotgun (WGS) entry which is preliminary data.</text>
</comment>
<dbReference type="Proteomes" id="UP000709437">
    <property type="component" value="Unassembled WGS sequence"/>
</dbReference>
<gene>
    <name evidence="1" type="ORF">KK103_12005</name>
</gene>
<evidence type="ECO:0000313" key="1">
    <source>
        <dbReference type="EMBL" id="MBT1542489.1"/>
    </source>
</evidence>
<sequence length="368" mass="36849">MGTDLVPSIDSETKQLQDTVRARMALNFRDPTTPEGAALGGGFVVKDSAIATNLAVGKTFGLPGGGANNLRLPVNGSAVIDGSKLGPGTNDKVAYALSATFKGGFTGEAGFGQVNPGFLFGVNHFVVTGTTAGDLAGITDLYGTLNEVHQSTPGASINLVVGNQSEAGTDPSATGTTIGSIYSHRMKGVQLNTGTVTNTATTLRVEAPVLKGDATVTGTTYSLDVVGNIGLGGPIIKENASTQTSTAGLYMSRNATTLEPSITFANGTKAMNIDFTSGASGVLRILATGVASRIEISQSGTTVLKNNGANLALGSSANQGHNGLGVFHLGAAGGVPSVKPTSGVVIYSGTDGLYALGSAGTLTKLAPL</sequence>
<dbReference type="RefSeq" id="WP_214563282.1">
    <property type="nucleotide sequence ID" value="NZ_JAHEWX010000015.1"/>
</dbReference>
<reference evidence="1" key="1">
    <citation type="submission" date="2021-05" db="EMBL/GenBank/DDBJ databases">
        <title>Whole genome sequence of Curtobacterium flaccumfaciens pv. flaccumfaciens strain CFBP 3417.</title>
        <authorList>
            <person name="Osdaghi E."/>
            <person name="Taghouti G."/>
            <person name="Portier P."/>
            <person name="Fazliarab A."/>
            <person name="Taghavi S.M."/>
            <person name="Briand M."/>
            <person name="Le-Saux M."/>
            <person name="Jacques M.-A."/>
        </authorList>
    </citation>
    <scope>NUCLEOTIDE SEQUENCE</scope>
    <source>
        <strain evidence="1">CFBP 3417</strain>
    </source>
</reference>
<protein>
    <submittedName>
        <fullName evidence="1">Uncharacterized protein</fullName>
    </submittedName>
</protein>
<evidence type="ECO:0000313" key="2">
    <source>
        <dbReference type="Proteomes" id="UP000709437"/>
    </source>
</evidence>
<dbReference type="AlphaFoldDB" id="A0A9Q2W721"/>
<accession>A0A9Q2W721</accession>